<protein>
    <submittedName>
        <fullName evidence="1">Uncharacterized protein</fullName>
    </submittedName>
</protein>
<dbReference type="AlphaFoldDB" id="A0A917JCI5"/>
<reference evidence="1" key="2">
    <citation type="submission" date="2020-09" db="EMBL/GenBank/DDBJ databases">
        <authorList>
            <person name="Sun Q."/>
            <person name="Sedlacek I."/>
        </authorList>
    </citation>
    <scope>NUCLEOTIDE SEQUENCE</scope>
    <source>
        <strain evidence="1">CCM 8711</strain>
    </source>
</reference>
<sequence length="63" mass="7147">MNTWTTKCNNNALNVSYKYKLHIKSTWILNSADAGELLKHNINTAVKNQHGLKELIIVNTGYC</sequence>
<accession>A0A917JCI5</accession>
<organism evidence="1 2">
    <name type="scientific">Mucilaginibacter galii</name>
    <dbReference type="NCBI Taxonomy" id="2005073"/>
    <lineage>
        <taxon>Bacteria</taxon>
        <taxon>Pseudomonadati</taxon>
        <taxon>Bacteroidota</taxon>
        <taxon>Sphingobacteriia</taxon>
        <taxon>Sphingobacteriales</taxon>
        <taxon>Sphingobacteriaceae</taxon>
        <taxon>Mucilaginibacter</taxon>
    </lineage>
</organism>
<proteinExistence type="predicted"/>
<dbReference type="Proteomes" id="UP000662074">
    <property type="component" value="Unassembled WGS sequence"/>
</dbReference>
<name>A0A917JCI5_9SPHI</name>
<keyword evidence="2" id="KW-1185">Reference proteome</keyword>
<comment type="caution">
    <text evidence="1">The sequence shown here is derived from an EMBL/GenBank/DDBJ whole genome shotgun (WGS) entry which is preliminary data.</text>
</comment>
<dbReference type="EMBL" id="BMDO01000009">
    <property type="protein sequence ID" value="GGI51945.1"/>
    <property type="molecule type" value="Genomic_DNA"/>
</dbReference>
<reference evidence="1" key="1">
    <citation type="journal article" date="2014" name="Int. J. Syst. Evol. Microbiol.">
        <title>Complete genome sequence of Corynebacterium casei LMG S-19264T (=DSM 44701T), isolated from a smear-ripened cheese.</title>
        <authorList>
            <consortium name="US DOE Joint Genome Institute (JGI-PGF)"/>
            <person name="Walter F."/>
            <person name="Albersmeier A."/>
            <person name="Kalinowski J."/>
            <person name="Ruckert C."/>
        </authorList>
    </citation>
    <scope>NUCLEOTIDE SEQUENCE</scope>
    <source>
        <strain evidence="1">CCM 8711</strain>
    </source>
</reference>
<evidence type="ECO:0000313" key="1">
    <source>
        <dbReference type="EMBL" id="GGI51945.1"/>
    </source>
</evidence>
<gene>
    <name evidence="1" type="ORF">GCM10011425_31570</name>
</gene>
<evidence type="ECO:0000313" key="2">
    <source>
        <dbReference type="Proteomes" id="UP000662074"/>
    </source>
</evidence>